<name>A0A858Q6W9_9GAMM</name>
<feature type="active site" description="Proton donor" evidence="5">
    <location>
        <position position="147"/>
    </location>
</feature>
<comment type="subcellular location">
    <subcellularLocation>
        <location evidence="5">Cytoplasm</location>
    </subcellularLocation>
</comment>
<evidence type="ECO:0000256" key="2">
    <source>
        <dbReference type="ARBA" id="ARBA00022490"/>
    </source>
</evidence>
<dbReference type="RefSeq" id="WP_169602872.1">
    <property type="nucleotide sequence ID" value="NZ_CP046565.1"/>
</dbReference>
<organism evidence="7 8">
    <name type="scientific">Methylococcus geothermalis</name>
    <dbReference type="NCBI Taxonomy" id="2681310"/>
    <lineage>
        <taxon>Bacteria</taxon>
        <taxon>Pseudomonadati</taxon>
        <taxon>Pseudomonadota</taxon>
        <taxon>Gammaproteobacteria</taxon>
        <taxon>Methylococcales</taxon>
        <taxon>Methylococcaceae</taxon>
        <taxon>Methylococcus</taxon>
    </lineage>
</organism>
<sequence>MASLFDQIKKWMSYDAETEFYYKHNPSLAEQAEYRLRPMKKIDLGTVIAIEKSAYEFPWEPPTFRDCLNVNYGCFVGEKAGRIVSYGIVSAGAGESHILNLCVAPHTQGKGYGRIMLEHLVEEARRRDAEVVFLEVRPSNHNAIKLYRALDFNEVGTRKGYYPARNGREDALVMARML</sequence>
<accession>A0A858Q6W9</accession>
<protein>
    <recommendedName>
        <fullName evidence="5">[Ribosomal protein bS18]-alanine N-acetyltransferase</fullName>
        <ecNumber evidence="5">2.3.1.266</ecNumber>
    </recommendedName>
</protein>
<feature type="active site" description="Proton acceptor" evidence="5">
    <location>
        <position position="135"/>
    </location>
</feature>
<dbReference type="KEGG" id="metu:GNH96_06130"/>
<reference evidence="8" key="1">
    <citation type="submission" date="2019-12" db="EMBL/GenBank/DDBJ databases">
        <authorList>
            <person name="Awala S.I."/>
            <person name="Rhee S.K."/>
        </authorList>
    </citation>
    <scope>NUCLEOTIDE SEQUENCE [LARGE SCALE GENOMIC DNA]</scope>
    <source>
        <strain evidence="8">IM1</strain>
    </source>
</reference>
<dbReference type="EMBL" id="CP046565">
    <property type="protein sequence ID" value="QJD29589.1"/>
    <property type="molecule type" value="Genomic_DNA"/>
</dbReference>
<dbReference type="AlphaFoldDB" id="A0A858Q6W9"/>
<comment type="function">
    <text evidence="5">Acetylates the N-terminal alanine of ribosomal protein bS18.</text>
</comment>
<dbReference type="SUPFAM" id="SSF55729">
    <property type="entry name" value="Acyl-CoA N-acyltransferases (Nat)"/>
    <property type="match status" value="1"/>
</dbReference>
<keyword evidence="4 5" id="KW-0012">Acyltransferase</keyword>
<dbReference type="PANTHER" id="PTHR43420">
    <property type="entry name" value="ACETYLTRANSFERASE"/>
    <property type="match status" value="1"/>
</dbReference>
<dbReference type="PANTHER" id="PTHR43420:SF51">
    <property type="entry name" value="PEPTIDYL-LYSINE N-ACETYLTRANSFERASE YIAC"/>
    <property type="match status" value="1"/>
</dbReference>
<dbReference type="Pfam" id="PF00583">
    <property type="entry name" value="Acetyltransf_1"/>
    <property type="match status" value="1"/>
</dbReference>
<comment type="similarity">
    <text evidence="1 5">Belongs to the acetyltransferase family. RimI subfamily.</text>
</comment>
<dbReference type="GO" id="GO:0005737">
    <property type="term" value="C:cytoplasm"/>
    <property type="evidence" value="ECO:0007669"/>
    <property type="project" value="UniProtKB-SubCell"/>
</dbReference>
<evidence type="ECO:0000256" key="3">
    <source>
        <dbReference type="ARBA" id="ARBA00022679"/>
    </source>
</evidence>
<dbReference type="Gene3D" id="3.40.630.30">
    <property type="match status" value="1"/>
</dbReference>
<evidence type="ECO:0000256" key="4">
    <source>
        <dbReference type="ARBA" id="ARBA00023315"/>
    </source>
</evidence>
<dbReference type="InterPro" id="IPR016181">
    <property type="entry name" value="Acyl_CoA_acyltransferase"/>
</dbReference>
<dbReference type="InterPro" id="IPR000182">
    <property type="entry name" value="GNAT_dom"/>
</dbReference>
<dbReference type="GO" id="GO:0008999">
    <property type="term" value="F:protein-N-terminal-alanine acetyltransferase activity"/>
    <property type="evidence" value="ECO:0007669"/>
    <property type="project" value="UniProtKB-UniRule"/>
</dbReference>
<dbReference type="InterPro" id="IPR043690">
    <property type="entry name" value="RimI"/>
</dbReference>
<comment type="catalytic activity">
    <reaction evidence="5">
        <text>N-terminal L-alanyl-[ribosomal protein bS18] + acetyl-CoA = N-terminal N(alpha)-acetyl-L-alanyl-[ribosomal protein bS18] + CoA + H(+)</text>
        <dbReference type="Rhea" id="RHEA:43756"/>
        <dbReference type="Rhea" id="RHEA-COMP:10676"/>
        <dbReference type="Rhea" id="RHEA-COMP:10677"/>
        <dbReference type="ChEBI" id="CHEBI:15378"/>
        <dbReference type="ChEBI" id="CHEBI:57287"/>
        <dbReference type="ChEBI" id="CHEBI:57288"/>
        <dbReference type="ChEBI" id="CHEBI:64718"/>
        <dbReference type="ChEBI" id="CHEBI:83683"/>
        <dbReference type="EC" id="2.3.1.266"/>
    </reaction>
</comment>
<evidence type="ECO:0000313" key="8">
    <source>
        <dbReference type="Proteomes" id="UP000503004"/>
    </source>
</evidence>
<feature type="binding site" evidence="5">
    <location>
        <position position="140"/>
    </location>
    <ligand>
        <name>acetyl-CoA</name>
        <dbReference type="ChEBI" id="CHEBI:57288"/>
    </ligand>
</feature>
<dbReference type="HAMAP" id="MF_02210">
    <property type="entry name" value="RimI"/>
    <property type="match status" value="1"/>
</dbReference>
<evidence type="ECO:0000313" key="7">
    <source>
        <dbReference type="EMBL" id="QJD29589.1"/>
    </source>
</evidence>
<evidence type="ECO:0000256" key="1">
    <source>
        <dbReference type="ARBA" id="ARBA00005395"/>
    </source>
</evidence>
<dbReference type="PROSITE" id="PS51186">
    <property type="entry name" value="GNAT"/>
    <property type="match status" value="1"/>
</dbReference>
<dbReference type="EC" id="2.3.1.266" evidence="5"/>
<dbReference type="NCBIfam" id="TIGR01575">
    <property type="entry name" value="rimI"/>
    <property type="match status" value="1"/>
</dbReference>
<evidence type="ECO:0000256" key="5">
    <source>
        <dbReference type="HAMAP-Rule" id="MF_02210"/>
    </source>
</evidence>
<feature type="domain" description="N-acetyltransferase" evidence="6">
    <location>
        <begin position="34"/>
        <end position="178"/>
    </location>
</feature>
<dbReference type="InterPro" id="IPR050680">
    <property type="entry name" value="YpeA/RimI_acetyltransf"/>
</dbReference>
<dbReference type="Proteomes" id="UP000503004">
    <property type="component" value="Chromosome"/>
</dbReference>
<keyword evidence="8" id="KW-1185">Reference proteome</keyword>
<comment type="caution">
    <text evidence="5">Lacks conserved residue(s) required for the propagation of feature annotation.</text>
</comment>
<dbReference type="InterPro" id="IPR006464">
    <property type="entry name" value="AcTrfase_RimI/Ard1"/>
</dbReference>
<dbReference type="CDD" id="cd04301">
    <property type="entry name" value="NAT_SF"/>
    <property type="match status" value="1"/>
</dbReference>
<keyword evidence="2 5" id="KW-0963">Cytoplasm</keyword>
<proteinExistence type="inferred from homology"/>
<keyword evidence="3 5" id="KW-0808">Transferase</keyword>
<gene>
    <name evidence="5 7" type="primary">rimI</name>
    <name evidence="7" type="ORF">GNH96_06130</name>
</gene>
<evidence type="ECO:0000259" key="6">
    <source>
        <dbReference type="PROSITE" id="PS51186"/>
    </source>
</evidence>